<dbReference type="Gene3D" id="1.10.260.40">
    <property type="entry name" value="lambda repressor-like DNA-binding domains"/>
    <property type="match status" value="1"/>
</dbReference>
<protein>
    <submittedName>
        <fullName evidence="2">TIGR00270 family protein</fullName>
    </submittedName>
</protein>
<dbReference type="GO" id="GO:0003677">
    <property type="term" value="F:DNA binding"/>
    <property type="evidence" value="ECO:0007669"/>
    <property type="project" value="InterPro"/>
</dbReference>
<feature type="domain" description="HTH cro/C1-type" evidence="1">
    <location>
        <begin position="97"/>
        <end position="151"/>
    </location>
</feature>
<dbReference type="CDD" id="cd00093">
    <property type="entry name" value="HTH_XRE"/>
    <property type="match status" value="1"/>
</dbReference>
<reference evidence="2" key="1">
    <citation type="journal article" date="2020" name="mSystems">
        <title>Genome- and Community-Level Interaction Insights into Carbon Utilization and Element Cycling Functions of Hydrothermarchaeota in Hydrothermal Sediment.</title>
        <authorList>
            <person name="Zhou Z."/>
            <person name="Liu Y."/>
            <person name="Xu W."/>
            <person name="Pan J."/>
            <person name="Luo Z.H."/>
            <person name="Li M."/>
        </authorList>
    </citation>
    <scope>NUCLEOTIDE SEQUENCE</scope>
    <source>
        <strain evidence="2">SpSt-649</strain>
    </source>
</reference>
<dbReference type="SUPFAM" id="SSF47413">
    <property type="entry name" value="lambda repressor-like DNA-binding domains"/>
    <property type="match status" value="1"/>
</dbReference>
<dbReference type="Pfam" id="PF01381">
    <property type="entry name" value="HTH_3"/>
    <property type="match status" value="1"/>
</dbReference>
<name>A0A7C4H475_THEPE</name>
<evidence type="ECO:0000313" key="2">
    <source>
        <dbReference type="EMBL" id="HGM47023.1"/>
    </source>
</evidence>
<evidence type="ECO:0000259" key="1">
    <source>
        <dbReference type="PROSITE" id="PS50943"/>
    </source>
</evidence>
<sequence length="180" mass="20314">MYLFSRVGLERYSRVCALPRCELCGRELHEVGYRVMIDRAEMLVCGVCARGRRILSTMRFSASLAAGSQRRGINVKPRMKTASAEEYILVEGYGDVVRRARERMGFTREALAALVGEKESTIRRIEAEQLEPTLELARKLERVLKVKLLEQVSEWGVEAGSSGHVEDYGLTLGDVAEFRD</sequence>
<dbReference type="AlphaFoldDB" id="A0A7C4H475"/>
<dbReference type="EMBL" id="DTBQ01000131">
    <property type="protein sequence ID" value="HGM47023.1"/>
    <property type="molecule type" value="Genomic_DNA"/>
</dbReference>
<dbReference type="InterPro" id="IPR001387">
    <property type="entry name" value="Cro/C1-type_HTH"/>
</dbReference>
<accession>A0A7C4H475</accession>
<dbReference type="InterPro" id="IPR004451">
    <property type="entry name" value="MJ0586"/>
</dbReference>
<proteinExistence type="predicted"/>
<dbReference type="SMART" id="SM00530">
    <property type="entry name" value="HTH_XRE"/>
    <property type="match status" value="1"/>
</dbReference>
<dbReference type="InterPro" id="IPR010982">
    <property type="entry name" value="Lambda_DNA-bd_dom_sf"/>
</dbReference>
<comment type="caution">
    <text evidence="2">The sequence shown here is derived from an EMBL/GenBank/DDBJ whole genome shotgun (WGS) entry which is preliminary data.</text>
</comment>
<organism evidence="2">
    <name type="scientific">Thermofilum pendens</name>
    <dbReference type="NCBI Taxonomy" id="2269"/>
    <lineage>
        <taxon>Archaea</taxon>
        <taxon>Thermoproteota</taxon>
        <taxon>Thermoprotei</taxon>
        <taxon>Thermofilales</taxon>
        <taxon>Thermofilaceae</taxon>
        <taxon>Thermofilum</taxon>
    </lineage>
</organism>
<dbReference type="PROSITE" id="PS50943">
    <property type="entry name" value="HTH_CROC1"/>
    <property type="match status" value="1"/>
</dbReference>
<dbReference type="NCBIfam" id="TIGR00270">
    <property type="entry name" value="multiprotein bridging factor aMBF1"/>
    <property type="match status" value="1"/>
</dbReference>
<gene>
    <name evidence="2" type="ORF">ENU21_04665</name>
</gene>